<evidence type="ECO:0000256" key="1">
    <source>
        <dbReference type="ARBA" id="ARBA00004413"/>
    </source>
</evidence>
<gene>
    <name evidence="11" type="ORF">UK23_01345</name>
</gene>
<dbReference type="OrthoDB" id="9804819at2"/>
<dbReference type="PANTHER" id="PTHR42711:SF19">
    <property type="entry name" value="DOXORUBICIN RESISTANCE ATP-BINDING PROTEIN DRRA"/>
    <property type="match status" value="1"/>
</dbReference>
<dbReference type="InterPro" id="IPR017871">
    <property type="entry name" value="ABC_transporter-like_CS"/>
</dbReference>
<evidence type="ECO:0000256" key="9">
    <source>
        <dbReference type="ARBA" id="ARBA00049985"/>
    </source>
</evidence>
<name>A0A0F0HCP6_LENAE</name>
<dbReference type="PROSITE" id="PS50893">
    <property type="entry name" value="ABC_TRANSPORTER_2"/>
    <property type="match status" value="1"/>
</dbReference>
<dbReference type="SUPFAM" id="SSF52540">
    <property type="entry name" value="P-loop containing nucleoside triphosphate hydrolases"/>
    <property type="match status" value="1"/>
</dbReference>
<dbReference type="InterPro" id="IPR003439">
    <property type="entry name" value="ABC_transporter-like_ATP-bd"/>
</dbReference>
<comment type="caution">
    <text evidence="11">The sequence shown here is derived from an EMBL/GenBank/DDBJ whole genome shotgun (WGS) entry which is preliminary data.</text>
</comment>
<dbReference type="GO" id="GO:0043215">
    <property type="term" value="P:daunorubicin transport"/>
    <property type="evidence" value="ECO:0007669"/>
    <property type="project" value="InterPro"/>
</dbReference>
<dbReference type="SMART" id="SM00382">
    <property type="entry name" value="AAA"/>
    <property type="match status" value="1"/>
</dbReference>
<organism evidence="11 12">
    <name type="scientific">Lentzea aerocolonigenes</name>
    <name type="common">Lechevalieria aerocolonigenes</name>
    <name type="synonym">Saccharothrix aerocolonigenes</name>
    <dbReference type="NCBI Taxonomy" id="68170"/>
    <lineage>
        <taxon>Bacteria</taxon>
        <taxon>Bacillati</taxon>
        <taxon>Actinomycetota</taxon>
        <taxon>Actinomycetes</taxon>
        <taxon>Pseudonocardiales</taxon>
        <taxon>Pseudonocardiaceae</taxon>
        <taxon>Lentzea</taxon>
    </lineage>
</organism>
<dbReference type="GO" id="GO:0005886">
    <property type="term" value="C:plasma membrane"/>
    <property type="evidence" value="ECO:0007669"/>
    <property type="project" value="UniProtKB-SubCell"/>
</dbReference>
<keyword evidence="2" id="KW-0813">Transport</keyword>
<sequence>MTDAIVAEGLVKRYGSVVALNGLDLRVEEGTIMGLLGPNGAGKTTAVRVFTTLLDADEGRATVAGLDVRKNANELRKSIGLSGQYAAVDDNLTGFENLDMVGRLYHLGRGRSRERARELLARFDLEDAADRPVKGYSGGMRRRLDLAGALVAKPSVLFLDEPTTGLDPRSRLGMWDVIEELVKGGTTVLLTTQYLEEADRLADQIAVIDRGRVIAEGTADQLKDQVGGERLELSVATSQELATARSALADLAVGPMESDERQHHLTMPITGGSTVLMEAIRRMDAESVKVLDIGLRRPTLDDVFLTLTGHHAEEEEK</sequence>
<dbReference type="Gene3D" id="3.40.50.300">
    <property type="entry name" value="P-loop containing nucleotide triphosphate hydrolases"/>
    <property type="match status" value="1"/>
</dbReference>
<comment type="subcellular location">
    <subcellularLocation>
        <location evidence="1">Cell membrane</location>
        <topology evidence="1">Peripheral membrane protein</topology>
        <orientation evidence="1">Cytoplasmic side</orientation>
    </subcellularLocation>
</comment>
<proteinExistence type="inferred from homology"/>
<dbReference type="eggNOG" id="COG1131">
    <property type="taxonomic scope" value="Bacteria"/>
</dbReference>
<accession>A0A0F0HCP6</accession>
<dbReference type="PATRIC" id="fig|68170.10.peg.283"/>
<evidence type="ECO:0000259" key="10">
    <source>
        <dbReference type="PROSITE" id="PS50893"/>
    </source>
</evidence>
<keyword evidence="12" id="KW-1185">Reference proteome</keyword>
<comment type="similarity">
    <text evidence="9">Belongs to the ABC transporter superfamily. Drug exporter-1 (DrugE1) (TC 3.A.1.105) family.</text>
</comment>
<dbReference type="PANTHER" id="PTHR42711">
    <property type="entry name" value="ABC TRANSPORTER ATP-BINDING PROTEIN"/>
    <property type="match status" value="1"/>
</dbReference>
<evidence type="ECO:0000256" key="4">
    <source>
        <dbReference type="ARBA" id="ARBA00022741"/>
    </source>
</evidence>
<evidence type="ECO:0000256" key="5">
    <source>
        <dbReference type="ARBA" id="ARBA00022840"/>
    </source>
</evidence>
<dbReference type="GO" id="GO:1900753">
    <property type="term" value="P:doxorubicin transport"/>
    <property type="evidence" value="ECO:0007669"/>
    <property type="project" value="InterPro"/>
</dbReference>
<dbReference type="InterPro" id="IPR003593">
    <property type="entry name" value="AAA+_ATPase"/>
</dbReference>
<dbReference type="GO" id="GO:0005524">
    <property type="term" value="F:ATP binding"/>
    <property type="evidence" value="ECO:0007669"/>
    <property type="project" value="UniProtKB-KW"/>
</dbReference>
<dbReference type="AlphaFoldDB" id="A0A0F0HCP6"/>
<dbReference type="Pfam" id="PF00005">
    <property type="entry name" value="ABC_tran"/>
    <property type="match status" value="1"/>
</dbReference>
<evidence type="ECO:0000256" key="6">
    <source>
        <dbReference type="ARBA" id="ARBA00022967"/>
    </source>
</evidence>
<dbReference type="InterPro" id="IPR027417">
    <property type="entry name" value="P-loop_NTPase"/>
</dbReference>
<evidence type="ECO:0000256" key="7">
    <source>
        <dbReference type="ARBA" id="ARBA00023136"/>
    </source>
</evidence>
<dbReference type="PROSITE" id="PS00211">
    <property type="entry name" value="ABC_TRANSPORTER_1"/>
    <property type="match status" value="1"/>
</dbReference>
<evidence type="ECO:0000256" key="8">
    <source>
        <dbReference type="ARBA" id="ARBA00023251"/>
    </source>
</evidence>
<keyword evidence="7" id="KW-0472">Membrane</keyword>
<keyword evidence="6" id="KW-1278">Translocase</keyword>
<protein>
    <submittedName>
        <fullName evidence="11">ABC transporter</fullName>
    </submittedName>
</protein>
<keyword evidence="3" id="KW-1003">Cell membrane</keyword>
<dbReference type="GO" id="GO:0016887">
    <property type="term" value="F:ATP hydrolysis activity"/>
    <property type="evidence" value="ECO:0007669"/>
    <property type="project" value="InterPro"/>
</dbReference>
<dbReference type="Proteomes" id="UP000033393">
    <property type="component" value="Unassembled WGS sequence"/>
</dbReference>
<feature type="domain" description="ABC transporter" evidence="10">
    <location>
        <begin position="5"/>
        <end position="235"/>
    </location>
</feature>
<dbReference type="EMBL" id="JYJG01000003">
    <property type="protein sequence ID" value="KJK53320.1"/>
    <property type="molecule type" value="Genomic_DNA"/>
</dbReference>
<evidence type="ECO:0000256" key="2">
    <source>
        <dbReference type="ARBA" id="ARBA00022448"/>
    </source>
</evidence>
<dbReference type="RefSeq" id="WP_045309447.1">
    <property type="nucleotide sequence ID" value="NZ_JYJG01000003.1"/>
</dbReference>
<keyword evidence="4" id="KW-0547">Nucleotide-binding</keyword>
<keyword evidence="8" id="KW-0046">Antibiotic resistance</keyword>
<reference evidence="11 12" key="1">
    <citation type="submission" date="2015-02" db="EMBL/GenBank/DDBJ databases">
        <authorList>
            <person name="Ju K.-S."/>
            <person name="Doroghazi J.R."/>
            <person name="Metcalf W."/>
        </authorList>
    </citation>
    <scope>NUCLEOTIDE SEQUENCE [LARGE SCALE GENOMIC DNA]</scope>
    <source>
        <strain evidence="11 12">NRRL B-16140</strain>
    </source>
</reference>
<dbReference type="InterPro" id="IPR005894">
    <property type="entry name" value="DrrA"/>
</dbReference>
<dbReference type="FunFam" id="3.40.50.300:FF:000589">
    <property type="entry name" value="ABC transporter, ATP-binding subunit"/>
    <property type="match status" value="1"/>
</dbReference>
<dbReference type="GO" id="GO:0046677">
    <property type="term" value="P:response to antibiotic"/>
    <property type="evidence" value="ECO:0007669"/>
    <property type="project" value="UniProtKB-KW"/>
</dbReference>
<evidence type="ECO:0000313" key="11">
    <source>
        <dbReference type="EMBL" id="KJK53320.1"/>
    </source>
</evidence>
<evidence type="ECO:0000313" key="12">
    <source>
        <dbReference type="Proteomes" id="UP000033393"/>
    </source>
</evidence>
<keyword evidence="5" id="KW-0067">ATP-binding</keyword>
<evidence type="ECO:0000256" key="3">
    <source>
        <dbReference type="ARBA" id="ARBA00022475"/>
    </source>
</evidence>
<dbReference type="InterPro" id="IPR050763">
    <property type="entry name" value="ABC_transporter_ATP-binding"/>
</dbReference>
<dbReference type="NCBIfam" id="TIGR01188">
    <property type="entry name" value="drrA"/>
    <property type="match status" value="1"/>
</dbReference>